<dbReference type="Pfam" id="PF00015">
    <property type="entry name" value="MCPsignal"/>
    <property type="match status" value="1"/>
</dbReference>
<comment type="similarity">
    <text evidence="2">Belongs to the methyl-accepting chemotaxis (MCP) protein family.</text>
</comment>
<accession>A0ABW2BHD9</accession>
<dbReference type="Gene3D" id="1.10.287.950">
    <property type="entry name" value="Methyl-accepting chemotaxis protein"/>
    <property type="match status" value="1"/>
</dbReference>
<dbReference type="PANTHER" id="PTHR32089:SF112">
    <property type="entry name" value="LYSOZYME-LIKE PROTEIN-RELATED"/>
    <property type="match status" value="1"/>
</dbReference>
<keyword evidence="4" id="KW-0175">Coiled coil</keyword>
<evidence type="ECO:0000256" key="1">
    <source>
        <dbReference type="ARBA" id="ARBA00023224"/>
    </source>
</evidence>
<dbReference type="PROSITE" id="PS50111">
    <property type="entry name" value="CHEMOTAXIS_TRANSDUC_2"/>
    <property type="match status" value="1"/>
</dbReference>
<protein>
    <submittedName>
        <fullName evidence="7">Methyl-accepting chemotaxis protein</fullName>
    </submittedName>
</protein>
<sequence>MFGLQRKSRTAELSPVTAPGSISETSAAAPATLAPVPVAAPVAVIVDKELVALPGLLSAAASEAGTSLGWMAFDSSGMAEQARLMAAATEELAATTREIAARSADVASGAEEASGGIAACADDIHRASDGMRRIEGGADEIGRRLDGFSQAAARIEEMAGAIAAISGQTNLLALNATIEAARAGAAGRGFAVVAAEVKALSAQTARATDEIHQRIKNLRDEMSAMREAVSESREAVKSGAQAMSQASARVETESAKVAAVSGEMRVAASLLDQQIQATSEIAESVGRVSAGAEKARKEITDAIDRIDRIESLSQALLDKQTGDTMQLRRARLPADCAAWRRRLATVLIGMRRADLDQGEIAPHPAFEGKVETALAKARTECRAMMSHVQGSRWDQASAAFQAFEAALTEAQAAAA</sequence>
<dbReference type="InterPro" id="IPR004089">
    <property type="entry name" value="MCPsignal_dom"/>
</dbReference>
<gene>
    <name evidence="7" type="ORF">ACFQE0_09390</name>
</gene>
<dbReference type="PRINTS" id="PR00260">
    <property type="entry name" value="CHEMTRNSDUCR"/>
</dbReference>
<keyword evidence="1 3" id="KW-0807">Transducer</keyword>
<dbReference type="EMBL" id="JBHSWN010000001">
    <property type="protein sequence ID" value="MFC6789808.1"/>
    <property type="molecule type" value="Genomic_DNA"/>
</dbReference>
<dbReference type="RefSeq" id="WP_378969042.1">
    <property type="nucleotide sequence ID" value="NZ_JBHSWN010000001.1"/>
</dbReference>
<dbReference type="SUPFAM" id="SSF58104">
    <property type="entry name" value="Methyl-accepting chemotaxis protein (MCP) signaling domain"/>
    <property type="match status" value="1"/>
</dbReference>
<evidence type="ECO:0000259" key="6">
    <source>
        <dbReference type="PROSITE" id="PS50111"/>
    </source>
</evidence>
<reference evidence="8" key="1">
    <citation type="journal article" date="2019" name="Int. J. Syst. Evol. Microbiol.">
        <title>The Global Catalogue of Microorganisms (GCM) 10K type strain sequencing project: providing services to taxonomists for standard genome sequencing and annotation.</title>
        <authorList>
            <consortium name="The Broad Institute Genomics Platform"/>
            <consortium name="The Broad Institute Genome Sequencing Center for Infectious Disease"/>
            <person name="Wu L."/>
            <person name="Ma J."/>
        </authorList>
    </citation>
    <scope>NUCLEOTIDE SEQUENCE [LARGE SCALE GENOMIC DNA]</scope>
    <source>
        <strain evidence="8">CCUG 48316</strain>
    </source>
</reference>
<feature type="domain" description="Methyl-accepting transducer" evidence="6">
    <location>
        <begin position="53"/>
        <end position="289"/>
    </location>
</feature>
<proteinExistence type="inferred from homology"/>
<feature type="coiled-coil region" evidence="4">
    <location>
        <begin position="208"/>
        <end position="235"/>
    </location>
</feature>
<evidence type="ECO:0000256" key="5">
    <source>
        <dbReference type="SAM" id="MobiDB-lite"/>
    </source>
</evidence>
<name>A0ABW2BHD9_9HYPH</name>
<comment type="caution">
    <text evidence="7">The sequence shown here is derived from an EMBL/GenBank/DDBJ whole genome shotgun (WGS) entry which is preliminary data.</text>
</comment>
<dbReference type="SMART" id="SM00283">
    <property type="entry name" value="MA"/>
    <property type="match status" value="1"/>
</dbReference>
<evidence type="ECO:0000256" key="2">
    <source>
        <dbReference type="ARBA" id="ARBA00029447"/>
    </source>
</evidence>
<evidence type="ECO:0000313" key="7">
    <source>
        <dbReference type="EMBL" id="MFC6789808.1"/>
    </source>
</evidence>
<evidence type="ECO:0000256" key="4">
    <source>
        <dbReference type="SAM" id="Coils"/>
    </source>
</evidence>
<keyword evidence="8" id="KW-1185">Reference proteome</keyword>
<feature type="region of interest" description="Disordered" evidence="5">
    <location>
        <begin position="1"/>
        <end position="20"/>
    </location>
</feature>
<dbReference type="InterPro" id="IPR004090">
    <property type="entry name" value="Chemotax_Me-accpt_rcpt"/>
</dbReference>
<evidence type="ECO:0000313" key="8">
    <source>
        <dbReference type="Proteomes" id="UP001596292"/>
    </source>
</evidence>
<dbReference type="Proteomes" id="UP001596292">
    <property type="component" value="Unassembled WGS sequence"/>
</dbReference>
<organism evidence="7 8">
    <name type="scientific">Methylobacterium komagatae</name>
    <dbReference type="NCBI Taxonomy" id="374425"/>
    <lineage>
        <taxon>Bacteria</taxon>
        <taxon>Pseudomonadati</taxon>
        <taxon>Pseudomonadota</taxon>
        <taxon>Alphaproteobacteria</taxon>
        <taxon>Hyphomicrobiales</taxon>
        <taxon>Methylobacteriaceae</taxon>
        <taxon>Methylobacterium</taxon>
    </lineage>
</organism>
<evidence type="ECO:0000256" key="3">
    <source>
        <dbReference type="PROSITE-ProRule" id="PRU00284"/>
    </source>
</evidence>
<dbReference type="PANTHER" id="PTHR32089">
    <property type="entry name" value="METHYL-ACCEPTING CHEMOTAXIS PROTEIN MCPB"/>
    <property type="match status" value="1"/>
</dbReference>